<dbReference type="GO" id="GO:0016301">
    <property type="term" value="F:kinase activity"/>
    <property type="evidence" value="ECO:0007669"/>
    <property type="project" value="UniProtKB-KW"/>
</dbReference>
<dbReference type="EMBL" id="FSRN01000001">
    <property type="protein sequence ID" value="SIO24244.1"/>
    <property type="molecule type" value="Genomic_DNA"/>
</dbReference>
<dbReference type="STRING" id="28230.SAMN05878443_2139"/>
<reference evidence="2" key="1">
    <citation type="submission" date="2016-11" db="EMBL/GenBank/DDBJ databases">
        <authorList>
            <person name="Varghese N."/>
            <person name="Submissions S."/>
        </authorList>
    </citation>
    <scope>NUCLEOTIDE SEQUENCE [LARGE SCALE GENOMIC DNA]</scope>
    <source>
        <strain evidence="2">313</strain>
    </source>
</reference>
<proteinExistence type="predicted"/>
<dbReference type="Pfam" id="PF01633">
    <property type="entry name" value="Choline_kinase"/>
    <property type="match status" value="1"/>
</dbReference>
<organism evidence="1 2">
    <name type="scientific">Carnobacterium alterfunditum</name>
    <dbReference type="NCBI Taxonomy" id="28230"/>
    <lineage>
        <taxon>Bacteria</taxon>
        <taxon>Bacillati</taxon>
        <taxon>Bacillota</taxon>
        <taxon>Bacilli</taxon>
        <taxon>Lactobacillales</taxon>
        <taxon>Carnobacteriaceae</taxon>
        <taxon>Carnobacterium</taxon>
    </lineage>
</organism>
<keyword evidence="1" id="KW-0808">Transferase</keyword>
<keyword evidence="1" id="KW-0418">Kinase</keyword>
<dbReference type="PANTHER" id="PTHR40086:SF1">
    <property type="entry name" value="CELL CYCLE REGULATOR CCRZ"/>
    <property type="match status" value="1"/>
</dbReference>
<dbReference type="Proteomes" id="UP000184758">
    <property type="component" value="Unassembled WGS sequence"/>
</dbReference>
<keyword evidence="2" id="KW-1185">Reference proteome</keyword>
<dbReference type="InterPro" id="IPR052077">
    <property type="entry name" value="CcrZ_PhaseVar_Mediator"/>
</dbReference>
<accession>A0A1N6HWP1</accession>
<name>A0A1N6HWP1_9LACT</name>
<dbReference type="AlphaFoldDB" id="A0A1N6HWP1"/>
<evidence type="ECO:0000313" key="2">
    <source>
        <dbReference type="Proteomes" id="UP000184758"/>
    </source>
</evidence>
<dbReference type="InterPro" id="IPR011009">
    <property type="entry name" value="Kinase-like_dom_sf"/>
</dbReference>
<protein>
    <submittedName>
        <fullName evidence="1">Thiamine kinase</fullName>
    </submittedName>
</protein>
<dbReference type="Gene3D" id="3.30.200.20">
    <property type="entry name" value="Phosphorylase Kinase, domain 1"/>
    <property type="match status" value="1"/>
</dbReference>
<evidence type="ECO:0000313" key="1">
    <source>
        <dbReference type="EMBL" id="SIO24244.1"/>
    </source>
</evidence>
<sequence length="310" mass="36095">MGNQDGALKEKVLKSEVVSVITKVMAIEPEEIKNITYLKKGMTNDSFKFEVKDKSYIIRVPGAGTDKLINRSNEYNVYGVLKGKKISDNIIYISNDSGIKITEFWETARVSDPFDKQDVERCMDKLREFHNSDLKVSHFFDPFKEIKFYESLWKGEPSMFEDYVKVKERVMSLEKLIDQLSKELVLAHIDSVSDNFLFVEDEVFVIDWEYAAMQDPHFDVAMFAIYSLYSREQTDFLIDRYFSGNCTTETRMKIYSYMAVGGLLWSNWCEYKSALGVDFGEYALKQYEFAKDYYAIVVNEFLPKANAKLK</sequence>
<dbReference type="PANTHER" id="PTHR40086">
    <property type="entry name" value="PHOSPHOTRANSFERASE YTMP-RELATED"/>
    <property type="match status" value="1"/>
</dbReference>
<dbReference type="SUPFAM" id="SSF56112">
    <property type="entry name" value="Protein kinase-like (PK-like)"/>
    <property type="match status" value="1"/>
</dbReference>
<dbReference type="CDD" id="cd05151">
    <property type="entry name" value="ChoK-like"/>
    <property type="match status" value="1"/>
</dbReference>
<gene>
    <name evidence="1" type="ORF">SAMN05878443_2139</name>
</gene>
<dbReference type="RefSeq" id="WP_051905717.1">
    <property type="nucleotide sequence ID" value="NZ_FSRN01000001.1"/>
</dbReference>
<dbReference type="eggNOG" id="COG0510">
    <property type="taxonomic scope" value="Bacteria"/>
</dbReference>
<dbReference type="Gene3D" id="3.90.1200.10">
    <property type="match status" value="1"/>
</dbReference>